<gene>
    <name evidence="4" type="ORF">IX84_27215</name>
</gene>
<evidence type="ECO:0000313" key="4">
    <source>
        <dbReference type="EMBL" id="KGE85514.1"/>
    </source>
</evidence>
<dbReference type="InterPro" id="IPR006683">
    <property type="entry name" value="Thioestr_dom"/>
</dbReference>
<dbReference type="CDD" id="cd03443">
    <property type="entry name" value="PaaI_thioesterase"/>
    <property type="match status" value="1"/>
</dbReference>
<dbReference type="SUPFAM" id="SSF54637">
    <property type="entry name" value="Thioesterase/thiol ester dehydrase-isomerase"/>
    <property type="match status" value="1"/>
</dbReference>
<dbReference type="STRING" id="1524460.IX84_27215"/>
<evidence type="ECO:0000256" key="2">
    <source>
        <dbReference type="ARBA" id="ARBA00022801"/>
    </source>
</evidence>
<name>A0A098RZE9_9BACT</name>
<evidence type="ECO:0000313" key="5">
    <source>
        <dbReference type="Proteomes" id="UP000029736"/>
    </source>
</evidence>
<dbReference type="GO" id="GO:0005829">
    <property type="term" value="C:cytosol"/>
    <property type="evidence" value="ECO:0007669"/>
    <property type="project" value="TreeGrafter"/>
</dbReference>
<keyword evidence="2" id="KW-0378">Hydrolase</keyword>
<comment type="similarity">
    <text evidence="1">Belongs to the thioesterase PaaI family.</text>
</comment>
<evidence type="ECO:0000256" key="1">
    <source>
        <dbReference type="ARBA" id="ARBA00008324"/>
    </source>
</evidence>
<organism evidence="4 5">
    <name type="scientific">Phaeodactylibacter xiamenensis</name>
    <dbReference type="NCBI Taxonomy" id="1524460"/>
    <lineage>
        <taxon>Bacteria</taxon>
        <taxon>Pseudomonadati</taxon>
        <taxon>Bacteroidota</taxon>
        <taxon>Saprospiria</taxon>
        <taxon>Saprospirales</taxon>
        <taxon>Haliscomenobacteraceae</taxon>
        <taxon>Phaeodactylibacter</taxon>
    </lineage>
</organism>
<dbReference type="AlphaFoldDB" id="A0A098RZE9"/>
<dbReference type="PANTHER" id="PTHR43240:SF5">
    <property type="entry name" value="1,4-DIHYDROXY-2-NAPHTHOYL-COA THIOESTERASE 1"/>
    <property type="match status" value="1"/>
</dbReference>
<dbReference type="GO" id="GO:0061522">
    <property type="term" value="F:1,4-dihydroxy-2-naphthoyl-CoA thioesterase activity"/>
    <property type="evidence" value="ECO:0007669"/>
    <property type="project" value="TreeGrafter"/>
</dbReference>
<dbReference type="Pfam" id="PF03061">
    <property type="entry name" value="4HBT"/>
    <property type="match status" value="1"/>
</dbReference>
<accession>A0A098RZE9</accession>
<reference evidence="4 5" key="1">
    <citation type="journal article" date="2014" name="Int. J. Syst. Evol. Microbiol.">
        <title>Phaeodactylibacter xiamenensis gen. nov., sp. nov., a member of the family Saprospiraceae isolated from the marine alga Phaeodactylum tricornutum.</title>
        <authorList>
            <person name="Chen Z.Jr."/>
            <person name="Lei X."/>
            <person name="Lai Q."/>
            <person name="Li Y."/>
            <person name="Zhang B."/>
            <person name="Zhang J."/>
            <person name="Zhang H."/>
            <person name="Yang L."/>
            <person name="Zheng W."/>
            <person name="Tian Y."/>
            <person name="Yu Z."/>
            <person name="Xu H.Jr."/>
            <person name="Zheng T."/>
        </authorList>
    </citation>
    <scope>NUCLEOTIDE SEQUENCE [LARGE SCALE GENOMIC DNA]</scope>
    <source>
        <strain evidence="4 5">KD52</strain>
    </source>
</reference>
<protein>
    <recommendedName>
        <fullName evidence="3">Thioesterase domain-containing protein</fullName>
    </recommendedName>
</protein>
<feature type="domain" description="Thioesterase" evidence="3">
    <location>
        <begin position="53"/>
        <end position="129"/>
    </location>
</feature>
<keyword evidence="5" id="KW-1185">Reference proteome</keyword>
<sequence>MIWKQEFTLEGIQQICQNTLVDHLDIVFTDFGDNYLEATMPVDHRTVQPARLLHGGASVALAETIGSVASQLCIPNIETHMAVGVEINANHLRSATRGRVSGRATPLRIGRKLHIWEIRITDEKERLICVSRLTIAVVQRS</sequence>
<dbReference type="OrthoDB" id="9798208at2"/>
<dbReference type="Proteomes" id="UP000029736">
    <property type="component" value="Unassembled WGS sequence"/>
</dbReference>
<dbReference type="PANTHER" id="PTHR43240">
    <property type="entry name" value="1,4-DIHYDROXY-2-NAPHTHOYL-COA THIOESTERASE 1"/>
    <property type="match status" value="1"/>
</dbReference>
<dbReference type="InterPro" id="IPR003736">
    <property type="entry name" value="PAAI_dom"/>
</dbReference>
<dbReference type="InterPro" id="IPR029069">
    <property type="entry name" value="HotDog_dom_sf"/>
</dbReference>
<comment type="caution">
    <text evidence="4">The sequence shown here is derived from an EMBL/GenBank/DDBJ whole genome shotgun (WGS) entry which is preliminary data.</text>
</comment>
<dbReference type="EMBL" id="JPOS01000089">
    <property type="protein sequence ID" value="KGE85514.1"/>
    <property type="molecule type" value="Genomic_DNA"/>
</dbReference>
<evidence type="ECO:0000259" key="3">
    <source>
        <dbReference type="Pfam" id="PF03061"/>
    </source>
</evidence>
<dbReference type="NCBIfam" id="TIGR00369">
    <property type="entry name" value="unchar_dom_1"/>
    <property type="match status" value="1"/>
</dbReference>
<dbReference type="RefSeq" id="WP_044228110.1">
    <property type="nucleotide sequence ID" value="NZ_CAKZLC010000394.1"/>
</dbReference>
<proteinExistence type="inferred from homology"/>
<dbReference type="Gene3D" id="3.10.129.10">
    <property type="entry name" value="Hotdog Thioesterase"/>
    <property type="match status" value="1"/>
</dbReference>